<organism evidence="14 15">
    <name type="scientific">Caryophanon latum</name>
    <dbReference type="NCBI Taxonomy" id="33977"/>
    <lineage>
        <taxon>Bacteria</taxon>
        <taxon>Bacillati</taxon>
        <taxon>Bacillota</taxon>
        <taxon>Bacilli</taxon>
        <taxon>Bacillales</taxon>
        <taxon>Caryophanaceae</taxon>
        <taxon>Caryophanon</taxon>
    </lineage>
</organism>
<evidence type="ECO:0000256" key="7">
    <source>
        <dbReference type="ARBA" id="ARBA00022741"/>
    </source>
</evidence>
<evidence type="ECO:0000256" key="11">
    <source>
        <dbReference type="RuleBase" id="RU363032"/>
    </source>
</evidence>
<dbReference type="Gene3D" id="3.40.50.300">
    <property type="entry name" value="P-loop containing nucleotide triphosphate hydrolases"/>
    <property type="match status" value="1"/>
</dbReference>
<keyword evidence="10 11" id="KW-0472">Membrane</keyword>
<evidence type="ECO:0000256" key="8">
    <source>
        <dbReference type="ARBA" id="ARBA00022840"/>
    </source>
</evidence>
<proteinExistence type="inferred from homology"/>
<evidence type="ECO:0000256" key="9">
    <source>
        <dbReference type="ARBA" id="ARBA00022989"/>
    </source>
</evidence>
<comment type="similarity">
    <text evidence="11">Belongs to the binding-protein-dependent transport system permease family.</text>
</comment>
<dbReference type="SUPFAM" id="SSF161098">
    <property type="entry name" value="MetI-like"/>
    <property type="match status" value="1"/>
</dbReference>
<evidence type="ECO:0000313" key="14">
    <source>
        <dbReference type="EMBL" id="OCS90339.1"/>
    </source>
</evidence>
<evidence type="ECO:0000256" key="1">
    <source>
        <dbReference type="ARBA" id="ARBA00004141"/>
    </source>
</evidence>
<feature type="transmembrane region" description="Helical" evidence="11">
    <location>
        <begin position="183"/>
        <end position="208"/>
    </location>
</feature>
<evidence type="ECO:0000256" key="6">
    <source>
        <dbReference type="ARBA" id="ARBA00022692"/>
    </source>
</evidence>
<dbReference type="AlphaFoldDB" id="A0A1C0YT71"/>
<keyword evidence="9 11" id="KW-1133">Transmembrane helix</keyword>
<dbReference type="InterPro" id="IPR027417">
    <property type="entry name" value="P-loop_NTPase"/>
</dbReference>
<dbReference type="Pfam" id="PF00005">
    <property type="entry name" value="ABC_tran"/>
    <property type="match status" value="1"/>
</dbReference>
<dbReference type="InterPro" id="IPR000515">
    <property type="entry name" value="MetI-like"/>
</dbReference>
<dbReference type="EMBL" id="MATO01000038">
    <property type="protein sequence ID" value="OCS90339.1"/>
    <property type="molecule type" value="Genomic_DNA"/>
</dbReference>
<dbReference type="PROSITE" id="PS50928">
    <property type="entry name" value="ABC_TM1"/>
    <property type="match status" value="1"/>
</dbReference>
<accession>A0A1C0YT71</accession>
<name>A0A1C0YT71_9BACL</name>
<keyword evidence="4 11" id="KW-0813">Transport</keyword>
<dbReference type="PROSITE" id="PS00211">
    <property type="entry name" value="ABC_TRANSPORTER_1"/>
    <property type="match status" value="1"/>
</dbReference>
<dbReference type="PANTHER" id="PTHR43297:SF2">
    <property type="entry name" value="DIPEPTIDE TRANSPORT ATP-BINDING PROTEIN DPPD"/>
    <property type="match status" value="1"/>
</dbReference>
<dbReference type="CDD" id="cd03257">
    <property type="entry name" value="ABC_NikE_OppD_transporters"/>
    <property type="match status" value="1"/>
</dbReference>
<gene>
    <name evidence="14" type="ORF">A6K76_11880</name>
</gene>
<evidence type="ECO:0000256" key="5">
    <source>
        <dbReference type="ARBA" id="ARBA00022475"/>
    </source>
</evidence>
<dbReference type="InterPro" id="IPR003439">
    <property type="entry name" value="ABC_transporter-like_ATP-bd"/>
</dbReference>
<evidence type="ECO:0000259" key="13">
    <source>
        <dbReference type="PROSITE" id="PS50928"/>
    </source>
</evidence>
<comment type="caution">
    <text evidence="14">The sequence shown here is derived from an EMBL/GenBank/DDBJ whole genome shotgun (WGS) entry which is preliminary data.</text>
</comment>
<dbReference type="SMART" id="SM00382">
    <property type="entry name" value="AAA"/>
    <property type="match status" value="1"/>
</dbReference>
<keyword evidence="8" id="KW-0067">ATP-binding</keyword>
<dbReference type="PANTHER" id="PTHR43297">
    <property type="entry name" value="OLIGOPEPTIDE TRANSPORT ATP-BINDING PROTEIN APPD"/>
    <property type="match status" value="1"/>
</dbReference>
<dbReference type="Pfam" id="PF00528">
    <property type="entry name" value="BPD_transp_1"/>
    <property type="match status" value="1"/>
</dbReference>
<dbReference type="SUPFAM" id="SSF52540">
    <property type="entry name" value="P-loop containing nucleoside triphosphate hydrolases"/>
    <property type="match status" value="1"/>
</dbReference>
<keyword evidence="6 11" id="KW-0812">Transmembrane</keyword>
<feature type="transmembrane region" description="Helical" evidence="11">
    <location>
        <begin position="17"/>
        <end position="41"/>
    </location>
</feature>
<dbReference type="GO" id="GO:0055085">
    <property type="term" value="P:transmembrane transport"/>
    <property type="evidence" value="ECO:0007669"/>
    <property type="project" value="InterPro"/>
</dbReference>
<keyword evidence="5" id="KW-1003">Cell membrane</keyword>
<reference evidence="14 15" key="1">
    <citation type="submission" date="2016-07" db="EMBL/GenBank/DDBJ databases">
        <title>Caryophanon latum genome sequencing.</title>
        <authorList>
            <person name="Verma A."/>
            <person name="Pal Y."/>
            <person name="Krishnamurthi S."/>
        </authorList>
    </citation>
    <scope>NUCLEOTIDE SEQUENCE [LARGE SCALE GENOMIC DNA]</scope>
    <source>
        <strain evidence="14 15">DSM 14151</strain>
    </source>
</reference>
<feature type="transmembrane region" description="Helical" evidence="11">
    <location>
        <begin position="126"/>
        <end position="148"/>
    </location>
</feature>
<dbReference type="InterPro" id="IPR050388">
    <property type="entry name" value="ABC_Ni/Peptide_Import"/>
</dbReference>
<dbReference type="PROSITE" id="PS50893">
    <property type="entry name" value="ABC_TRANSPORTER_2"/>
    <property type="match status" value="1"/>
</dbReference>
<dbReference type="InterPro" id="IPR035906">
    <property type="entry name" value="MetI-like_sf"/>
</dbReference>
<protein>
    <submittedName>
        <fullName evidence="14">ABC transporter</fullName>
    </submittedName>
</protein>
<comment type="similarity">
    <text evidence="3">Belongs to the ABC transporter superfamily.</text>
</comment>
<evidence type="ECO:0000313" key="15">
    <source>
        <dbReference type="Proteomes" id="UP000093482"/>
    </source>
</evidence>
<dbReference type="InterPro" id="IPR003593">
    <property type="entry name" value="AAA+_ATPase"/>
</dbReference>
<dbReference type="OrthoDB" id="9783218at2"/>
<dbReference type="CDD" id="cd06261">
    <property type="entry name" value="TM_PBP2"/>
    <property type="match status" value="1"/>
</dbReference>
<dbReference type="InterPro" id="IPR017871">
    <property type="entry name" value="ABC_transporter-like_CS"/>
</dbReference>
<feature type="transmembrane region" description="Helical" evidence="11">
    <location>
        <begin position="61"/>
        <end position="88"/>
    </location>
</feature>
<sequence length="509" mass="56060">MGQDILAELAVGARTSLFIGMMTAILATLIGGFIGVLAGYIGGRFETFVMRVIDIVLTLPFLPLMIVVAVYIGPGVFTQIFVITLVLWAGKARQIRAQTLSIKSAGPVLAAKTMGASDFYIFRRHIIPGVFPLFIPQFVGSVNAAILMESSLSFLGMGDPTMKSWGSILYYANSRSGFLTDAWAWWIIPPGVCIVLVVLAFSFIGYYLEEKVNPRLGAYTVAPKRPKQHITTNEALVAHHIALRVENLTVQYPKNNAYTSVVSDVNFSVKEGEVLGIVGESGSGKSTVAAAIIQQLRGKAHVPTGSIYFEGQDVKQFSDEELRQLRGQQIGYIAQAAMNALNPVLSVERQLKEAIVAHAHVSKKEIDARIDEVLMQVGLEPKWRYAFSHELSGGMRQRVIIAMALINKPKFVIADEPTTGLDVIVQVEIIQLLRKLQQDMNLSMIFISHDLPAVLSITDRLIIMKYGHIVDFGPSRELAKTSTHPYTRRLIDAIPLLHPKKEQSYGATR</sequence>
<evidence type="ECO:0000256" key="4">
    <source>
        <dbReference type="ARBA" id="ARBA00022448"/>
    </source>
</evidence>
<keyword evidence="15" id="KW-1185">Reference proteome</keyword>
<dbReference type="GO" id="GO:0005886">
    <property type="term" value="C:plasma membrane"/>
    <property type="evidence" value="ECO:0007669"/>
    <property type="project" value="UniProtKB-SubCell"/>
</dbReference>
<feature type="domain" description="ABC transporter" evidence="12">
    <location>
        <begin position="243"/>
        <end position="491"/>
    </location>
</feature>
<dbReference type="Proteomes" id="UP000093482">
    <property type="component" value="Unassembled WGS sequence"/>
</dbReference>
<dbReference type="FunFam" id="3.40.50.300:FF:000016">
    <property type="entry name" value="Oligopeptide ABC transporter ATP-binding component"/>
    <property type="match status" value="1"/>
</dbReference>
<evidence type="ECO:0000256" key="2">
    <source>
        <dbReference type="ARBA" id="ARBA00004202"/>
    </source>
</evidence>
<dbReference type="GO" id="GO:0005524">
    <property type="term" value="F:ATP binding"/>
    <property type="evidence" value="ECO:0007669"/>
    <property type="project" value="UniProtKB-KW"/>
</dbReference>
<dbReference type="Gene3D" id="1.10.3720.10">
    <property type="entry name" value="MetI-like"/>
    <property type="match status" value="1"/>
</dbReference>
<feature type="domain" description="ABC transmembrane type-1" evidence="13">
    <location>
        <begin position="13"/>
        <end position="205"/>
    </location>
</feature>
<dbReference type="GO" id="GO:0016887">
    <property type="term" value="F:ATP hydrolysis activity"/>
    <property type="evidence" value="ECO:0007669"/>
    <property type="project" value="InterPro"/>
</dbReference>
<comment type="subcellular location">
    <subcellularLocation>
        <location evidence="11">Cell membrane</location>
        <topology evidence="11">Multi-pass membrane protein</topology>
    </subcellularLocation>
    <subcellularLocation>
        <location evidence="2">Cell membrane</location>
        <topology evidence="2">Peripheral membrane protein</topology>
    </subcellularLocation>
    <subcellularLocation>
        <location evidence="1">Membrane</location>
        <topology evidence="1">Multi-pass membrane protein</topology>
    </subcellularLocation>
</comment>
<evidence type="ECO:0000259" key="12">
    <source>
        <dbReference type="PROSITE" id="PS50893"/>
    </source>
</evidence>
<evidence type="ECO:0000256" key="3">
    <source>
        <dbReference type="ARBA" id="ARBA00005417"/>
    </source>
</evidence>
<keyword evidence="7" id="KW-0547">Nucleotide-binding</keyword>
<evidence type="ECO:0000256" key="10">
    <source>
        <dbReference type="ARBA" id="ARBA00023136"/>
    </source>
</evidence>